<dbReference type="PANTHER" id="PTHR38926:SF80">
    <property type="entry name" value="F-BOX DOMAIN, LEUCINE-RICH REPEAT DOMAIN SUPERFAMILY"/>
    <property type="match status" value="1"/>
</dbReference>
<gene>
    <name evidence="1" type="ORF">SHERM_27148</name>
</gene>
<reference evidence="1" key="1">
    <citation type="submission" date="2019-12" db="EMBL/GenBank/DDBJ databases">
        <authorList>
            <person name="Scholes J."/>
        </authorList>
    </citation>
    <scope>NUCLEOTIDE SEQUENCE</scope>
</reference>
<evidence type="ECO:0000313" key="1">
    <source>
        <dbReference type="EMBL" id="CAA0831836.1"/>
    </source>
</evidence>
<protein>
    <submittedName>
        <fullName evidence="1">F-box protein FBW2</fullName>
    </submittedName>
</protein>
<dbReference type="InterPro" id="IPR032675">
    <property type="entry name" value="LRR_dom_sf"/>
</dbReference>
<proteinExistence type="predicted"/>
<dbReference type="AlphaFoldDB" id="A0A9N7NKV9"/>
<keyword evidence="2" id="KW-1185">Reference proteome</keyword>
<dbReference type="FunFam" id="1.20.1280.50:FF:000022">
    <property type="entry name" value="F-box protein FBW2"/>
    <property type="match status" value="1"/>
</dbReference>
<name>A0A9N7NKV9_STRHE</name>
<dbReference type="Gene3D" id="3.80.10.10">
    <property type="entry name" value="Ribonuclease Inhibitor"/>
    <property type="match status" value="1"/>
</dbReference>
<dbReference type="PANTHER" id="PTHR38926">
    <property type="entry name" value="F-BOX DOMAIN CONTAINING PROTEIN, EXPRESSED"/>
    <property type="match status" value="1"/>
</dbReference>
<dbReference type="SUPFAM" id="SSF52047">
    <property type="entry name" value="RNI-like"/>
    <property type="match status" value="1"/>
</dbReference>
<dbReference type="EMBL" id="CACSLK010027833">
    <property type="protein sequence ID" value="CAA0831836.1"/>
    <property type="molecule type" value="Genomic_DNA"/>
</dbReference>
<comment type="caution">
    <text evidence="1">The sequence shown here is derived from an EMBL/GenBank/DDBJ whole genome shotgun (WGS) entry which is preliminary data.</text>
</comment>
<dbReference type="OrthoDB" id="550575at2759"/>
<sequence>MGEESNIRKWDELIPDALGLIFKNLSFVEVLTVVPRVCKSWGKTVAGPYCWQEIDLEEWSKNRNPEIIDRMLRLLISRSGGSPRKLTVSGITNDQSILLIANHAQSLHTLCLTRSSITDSITETISSKLSALSSLDLSYCNNLGAPALESIGKSCKSLTTLKRVMHPLEVISMHSQEDEARAIATTMPKLEHLEMAYMLVTTSSVLEILRNCKRLTLLDIRGCWNVDLDERVVKRFGGKLKVLGPDMVGCHEAGEWEWDDWSDESGGYLAWDFVAGDLDGDDDYYAEEVAAAFWEEEGDGADANSKLVNGKGIYF</sequence>
<evidence type="ECO:0000313" key="2">
    <source>
        <dbReference type="Proteomes" id="UP001153555"/>
    </source>
</evidence>
<accession>A0A9N7NKV9</accession>
<dbReference type="Proteomes" id="UP001153555">
    <property type="component" value="Unassembled WGS sequence"/>
</dbReference>
<organism evidence="1 2">
    <name type="scientific">Striga hermonthica</name>
    <name type="common">Purple witchweed</name>
    <name type="synonym">Buchnera hermonthica</name>
    <dbReference type="NCBI Taxonomy" id="68872"/>
    <lineage>
        <taxon>Eukaryota</taxon>
        <taxon>Viridiplantae</taxon>
        <taxon>Streptophyta</taxon>
        <taxon>Embryophyta</taxon>
        <taxon>Tracheophyta</taxon>
        <taxon>Spermatophyta</taxon>
        <taxon>Magnoliopsida</taxon>
        <taxon>eudicotyledons</taxon>
        <taxon>Gunneridae</taxon>
        <taxon>Pentapetalae</taxon>
        <taxon>asterids</taxon>
        <taxon>lamiids</taxon>
        <taxon>Lamiales</taxon>
        <taxon>Orobanchaceae</taxon>
        <taxon>Buchnereae</taxon>
        <taxon>Striga</taxon>
    </lineage>
</organism>